<feature type="region of interest" description="Disordered" evidence="13">
    <location>
        <begin position="475"/>
        <end position="568"/>
    </location>
</feature>
<feature type="compositionally biased region" description="Low complexity" evidence="13">
    <location>
        <begin position="501"/>
        <end position="512"/>
    </location>
</feature>
<dbReference type="EMBL" id="CP003003">
    <property type="protein sequence ID" value="AEO57048.1"/>
    <property type="molecule type" value="Genomic_DNA"/>
</dbReference>
<evidence type="ECO:0000256" key="8">
    <source>
        <dbReference type="ARBA" id="ARBA00023055"/>
    </source>
</evidence>
<dbReference type="InParanoid" id="G2Q8E5"/>
<dbReference type="GO" id="GO:0061908">
    <property type="term" value="C:phagophore"/>
    <property type="evidence" value="ECO:0007669"/>
    <property type="project" value="TreeGrafter"/>
</dbReference>
<feature type="region of interest" description="Disordered" evidence="13">
    <location>
        <begin position="612"/>
        <end position="635"/>
    </location>
</feature>
<evidence type="ECO:0000256" key="9">
    <source>
        <dbReference type="ARBA" id="ARBA00023136"/>
    </source>
</evidence>
<evidence type="ECO:0000256" key="6">
    <source>
        <dbReference type="ARBA" id="ARBA00022824"/>
    </source>
</evidence>
<keyword evidence="8" id="KW-0445">Lipid transport</keyword>
<feature type="compositionally biased region" description="Low complexity" evidence="13">
    <location>
        <begin position="840"/>
        <end position="852"/>
    </location>
</feature>
<dbReference type="PANTHER" id="PTHR13190">
    <property type="entry name" value="AUTOPHAGY-RELATED 2, ISOFORM A"/>
    <property type="match status" value="1"/>
</dbReference>
<dbReference type="GO" id="GO:0000045">
    <property type="term" value="P:autophagosome assembly"/>
    <property type="evidence" value="ECO:0007669"/>
    <property type="project" value="TreeGrafter"/>
</dbReference>
<dbReference type="VEuPathDB" id="FungiDB:MYCTH_2302779"/>
<dbReference type="GO" id="GO:0006869">
    <property type="term" value="P:lipid transport"/>
    <property type="evidence" value="ECO:0007669"/>
    <property type="project" value="UniProtKB-KW"/>
</dbReference>
<comment type="similarity">
    <text evidence="3">Belongs to the ATG2 family.</text>
</comment>
<evidence type="ECO:0000256" key="4">
    <source>
        <dbReference type="ARBA" id="ARBA00018070"/>
    </source>
</evidence>
<dbReference type="Pfam" id="PF13329">
    <property type="entry name" value="ATG2_CAD"/>
    <property type="match status" value="1"/>
</dbReference>
<gene>
    <name evidence="14" type="ORF">MYCTH_2302779</name>
</gene>
<feature type="region of interest" description="Disordered" evidence="13">
    <location>
        <begin position="409"/>
        <end position="458"/>
    </location>
</feature>
<comment type="catalytic activity">
    <reaction evidence="12">
        <text>a 1,2-diacyl-sn-glycero-3-phosphocholine(in) = a 1,2-diacyl-sn-glycero-3-phosphocholine(out)</text>
        <dbReference type="Rhea" id="RHEA:38571"/>
        <dbReference type="ChEBI" id="CHEBI:57643"/>
    </reaction>
</comment>
<dbReference type="GeneID" id="11512346"/>
<comment type="subcellular location">
    <subcellularLocation>
        <location evidence="1">Endoplasmic reticulum membrane</location>
        <topology evidence="1">Peripheral membrane protein</topology>
    </subcellularLocation>
    <subcellularLocation>
        <location evidence="2">Preautophagosomal structure membrane</location>
        <topology evidence="2">Peripheral membrane protein</topology>
    </subcellularLocation>
</comment>
<evidence type="ECO:0000256" key="3">
    <source>
        <dbReference type="ARBA" id="ARBA00009714"/>
    </source>
</evidence>
<dbReference type="GO" id="GO:0032266">
    <property type="term" value="F:phosphatidylinositol-3-phosphate binding"/>
    <property type="evidence" value="ECO:0007669"/>
    <property type="project" value="TreeGrafter"/>
</dbReference>
<dbReference type="GO" id="GO:0000422">
    <property type="term" value="P:autophagy of mitochondrion"/>
    <property type="evidence" value="ECO:0007669"/>
    <property type="project" value="TreeGrafter"/>
</dbReference>
<keyword evidence="9" id="KW-0472">Membrane</keyword>
<evidence type="ECO:0000256" key="13">
    <source>
        <dbReference type="SAM" id="MobiDB-lite"/>
    </source>
</evidence>
<keyword evidence="5" id="KW-0813">Transport</keyword>
<dbReference type="GO" id="GO:0005789">
    <property type="term" value="C:endoplasmic reticulum membrane"/>
    <property type="evidence" value="ECO:0007669"/>
    <property type="project" value="UniProtKB-SubCell"/>
</dbReference>
<feature type="compositionally biased region" description="Basic and acidic residues" evidence="13">
    <location>
        <begin position="535"/>
        <end position="551"/>
    </location>
</feature>
<keyword evidence="7" id="KW-0072">Autophagy</keyword>
<dbReference type="Proteomes" id="UP000007322">
    <property type="component" value="Chromosome 2"/>
</dbReference>
<dbReference type="InterPro" id="IPR026849">
    <property type="entry name" value="ATG2"/>
</dbReference>
<feature type="region of interest" description="Disordered" evidence="13">
    <location>
        <begin position="108"/>
        <end position="127"/>
    </location>
</feature>
<feature type="compositionally biased region" description="Low complexity" evidence="13">
    <location>
        <begin position="167"/>
        <end position="177"/>
    </location>
</feature>
<dbReference type="HOGENOM" id="CLU_000626_1_0_1"/>
<feature type="region of interest" description="Disordered" evidence="13">
    <location>
        <begin position="1383"/>
        <end position="1408"/>
    </location>
</feature>
<dbReference type="GO" id="GO:0043495">
    <property type="term" value="F:protein-membrane adaptor activity"/>
    <property type="evidence" value="ECO:0007669"/>
    <property type="project" value="TreeGrafter"/>
</dbReference>
<feature type="region of interest" description="Disordered" evidence="13">
    <location>
        <begin position="356"/>
        <end position="394"/>
    </location>
</feature>
<protein>
    <recommendedName>
        <fullName evidence="4">Autophagy-related protein 2</fullName>
    </recommendedName>
</protein>
<comment type="catalytic activity">
    <reaction evidence="10">
        <text>a 1,2-diacyl-sn-glycero-3-phospho-L-serine(in) = a 1,2-diacyl-sn-glycero-3-phospho-L-serine(out)</text>
        <dbReference type="Rhea" id="RHEA:38663"/>
        <dbReference type="ChEBI" id="CHEBI:57262"/>
    </reaction>
</comment>
<feature type="compositionally biased region" description="Basic and acidic residues" evidence="13">
    <location>
        <begin position="409"/>
        <end position="421"/>
    </location>
</feature>
<dbReference type="STRING" id="573729.G2Q8E5"/>
<proteinExistence type="inferred from homology"/>
<accession>G2Q8E5</accession>
<dbReference type="OMA" id="AVWKRAP"/>
<feature type="region of interest" description="Disordered" evidence="13">
    <location>
        <begin position="840"/>
        <end position="875"/>
    </location>
</feature>
<keyword evidence="15" id="KW-1185">Reference proteome</keyword>
<feature type="compositionally biased region" description="Polar residues" evidence="13">
    <location>
        <begin position="438"/>
        <end position="450"/>
    </location>
</feature>
<evidence type="ECO:0000313" key="15">
    <source>
        <dbReference type="Proteomes" id="UP000007322"/>
    </source>
</evidence>
<evidence type="ECO:0000256" key="5">
    <source>
        <dbReference type="ARBA" id="ARBA00022448"/>
    </source>
</evidence>
<feature type="compositionally biased region" description="Polar residues" evidence="13">
    <location>
        <begin position="363"/>
        <end position="377"/>
    </location>
</feature>
<dbReference type="GO" id="GO:0061709">
    <property type="term" value="P:reticulophagy"/>
    <property type="evidence" value="ECO:0007669"/>
    <property type="project" value="TreeGrafter"/>
</dbReference>
<evidence type="ECO:0000256" key="2">
    <source>
        <dbReference type="ARBA" id="ARBA00004623"/>
    </source>
</evidence>
<dbReference type="GO" id="GO:0034045">
    <property type="term" value="C:phagophore assembly site membrane"/>
    <property type="evidence" value="ECO:0007669"/>
    <property type="project" value="UniProtKB-SubCell"/>
</dbReference>
<feature type="compositionally biased region" description="Basic and acidic residues" evidence="13">
    <location>
        <begin position="108"/>
        <end position="118"/>
    </location>
</feature>
<dbReference type="eggNOG" id="KOG2993">
    <property type="taxonomic scope" value="Eukaryota"/>
</dbReference>
<reference evidence="14 15" key="1">
    <citation type="journal article" date="2011" name="Nat. Biotechnol.">
        <title>Comparative genomic analysis of the thermophilic biomass-degrading fungi Myceliophthora thermophila and Thielavia terrestris.</title>
        <authorList>
            <person name="Berka R.M."/>
            <person name="Grigoriev I.V."/>
            <person name="Otillar R."/>
            <person name="Salamov A."/>
            <person name="Grimwood J."/>
            <person name="Reid I."/>
            <person name="Ishmael N."/>
            <person name="John T."/>
            <person name="Darmond C."/>
            <person name="Moisan M.-C."/>
            <person name="Henrissat B."/>
            <person name="Coutinho P.M."/>
            <person name="Lombard V."/>
            <person name="Natvig D.O."/>
            <person name="Lindquist E."/>
            <person name="Schmutz J."/>
            <person name="Lucas S."/>
            <person name="Harris P."/>
            <person name="Powlowski J."/>
            <person name="Bellemare A."/>
            <person name="Taylor D."/>
            <person name="Butler G."/>
            <person name="de Vries R.P."/>
            <person name="Allijn I.E."/>
            <person name="van den Brink J."/>
            <person name="Ushinsky S."/>
            <person name="Storms R."/>
            <person name="Powell A.J."/>
            <person name="Paulsen I.T."/>
            <person name="Elbourne L.D.H."/>
            <person name="Baker S.E."/>
            <person name="Magnuson J."/>
            <person name="LaBoissiere S."/>
            <person name="Clutterbuck A.J."/>
            <person name="Martinez D."/>
            <person name="Wogulis M."/>
            <person name="de Leon A.L."/>
            <person name="Rey M.W."/>
            <person name="Tsang A."/>
        </authorList>
    </citation>
    <scope>NUCLEOTIDE SEQUENCE [LARGE SCALE GENOMIC DNA]</scope>
    <source>
        <strain evidence="15">ATCC 42464 / BCRC 31852 / DSM 1799</strain>
    </source>
</reference>
<name>G2Q8E5_THET4</name>
<dbReference type="PANTHER" id="PTHR13190:SF1">
    <property type="entry name" value="AUTOPHAGY-RELATED 2, ISOFORM A"/>
    <property type="match status" value="1"/>
</dbReference>
<evidence type="ECO:0000313" key="14">
    <source>
        <dbReference type="EMBL" id="AEO57048.1"/>
    </source>
</evidence>
<evidence type="ECO:0000256" key="7">
    <source>
        <dbReference type="ARBA" id="ARBA00023006"/>
    </source>
</evidence>
<organism evidence="14 15">
    <name type="scientific">Thermothelomyces thermophilus (strain ATCC 42464 / BCRC 31852 / DSM 1799)</name>
    <name type="common">Sporotrichum thermophile</name>
    <dbReference type="NCBI Taxonomy" id="573729"/>
    <lineage>
        <taxon>Eukaryota</taxon>
        <taxon>Fungi</taxon>
        <taxon>Dikarya</taxon>
        <taxon>Ascomycota</taxon>
        <taxon>Pezizomycotina</taxon>
        <taxon>Sordariomycetes</taxon>
        <taxon>Sordariomycetidae</taxon>
        <taxon>Sordariales</taxon>
        <taxon>Chaetomiaceae</taxon>
        <taxon>Thermothelomyces</taxon>
    </lineage>
</organism>
<dbReference type="GO" id="GO:0034727">
    <property type="term" value="P:piecemeal microautophagy of the nucleus"/>
    <property type="evidence" value="ECO:0007669"/>
    <property type="project" value="TreeGrafter"/>
</dbReference>
<sequence length="2052" mass="222154">MASFFQSFRSSSMAKQLLRFALSRLDLLDTQALDLENLDFALGRNTVLEFRDVGLVVQKLEGLLGLPHAFSLQKAKVLVLRVTIPMDFYTSPITAEVDGVDIRLKVASRQEDPGDQHNAKRRKGRDAEIAAAEVVPTAADLAQSFLETQPVAEKKELEEALAAESQDLGASMAASESGSDDDSAVGTGQPLSLPAFLTDFLQGIVDRIQVHVQSVTFQVDVEVPVDHSSPTPELVTFQLFVDKLDVEGVTSTRQLPNESPAILHKEGKRHILLDNIRAALITEANVFSSLVPSPSMPSPVASRSPVVAHPPEFPPRGAAQTVGADSVAGSMAGSDDFSQSRSPLHDSEAAFNIPYDMGEASGAGQTAEPTSPLSTPRASIYRGSPPPTITEHAAQSTIFESSRPLWSDFERDVRSEPDLRPPRRFPPSDHPSPAASVHSGTASMKSSGSAASDDLAESHIYSHEEAESMYMSAFSQAESQRLRTGMPGGWDASEDSDEPDAAPVPVPVSSAETPEQTNEDEQKPERSPAPQEPSPQHEEREDPNLHSRDPEPQEPEPPQDDIPTPRGPTRLVKEILSLSSISVYLPSRQKDTDVSAPDLAKSISPNIPGAFSIHSSTAASPKLTPVNEPPPREAPLDSSIEIILRPVEIRFDASIGFLLAMVVSRLLEALQSESQDAGASAGAEPTPRDTPDVRLTVERLSVLFLEKLAGVADVPRRLFEGRTADLSSDVLLQAQLVNLAGSLSKAGLDTELNLSLEKLVFGYADADVISFDRSVLMFESMANTFPSAGHDISVKATLGSQVSRIEINTLPLHVKLDLQRLDETFSWFGGLSSFLNMGTSVTSSTSRTGKGSAQKPRGVRFDEPGNPSGRAATKENKVDLRINGLRVDVVGKECSALLNSSALKMVSREGAVGVHLSRIRLSGPYLKNARAEAPVVTEILDTRAEFVTLPRSRDLERLLELITPSKIKFDEDEDEIMVDTLLRQRRKGPVLSLTVGSVRLDAERLQQLACLPGLVDDLAKLGTVAKYLPEDDRPGLLTLCHVKKTECRVDVGGRFGVVQASLSDLEIAHISTPQLVAVALGQITVTRNKIEELVTTSPAPATGSSPTPPVFMMRLVDDMEPVLKIKLLGLVLEYRVPTIMDILDLSEDATPEDFEVGLAASVANLGEQAHTAIKRAPSGSVPSLGQAEPSRPLKVDIAFRDCLVGLNPLALPSKLTVVLTDAHLELTPGKHDTVTAVTSMKRAAVLLIDDTSILDAPGVPFASTRRPQAAPSPQVTELCARGYVNICQISSAKATVTASKEEEGGTQLEVEVRDDLLVLETCADSTQTLIALANALTPPTPPSKEIKYRTSVVPVQDLLASIRAEAFGRAEGEYDFDKDFDLAQELGGGADGDSDFDGGPSESPLNLDSQYYDEGAAVQEELFDATSRSMMLEEGGTKTEDTTDGVLLSTTSLDKANNSSTLEYSTGDLSIQDDYFAGGPVVRGTAHRWDSKANRYDQHTDLKLQRSPLKVCVRDVHIIWHLFDGYDWTRTREVIAKAVQEVEARAHERRARADRRGAYDQELLDEDETVIGDCLFNSIYIGIPANRDPRELTQAINHGLQDFGDTDSVATSAVTTTTLRAAGQHRRSKSLKLNRSKRHKITFELKGVNVDFVMFPPGSGETLSSLDVRLRDVDVFDHVPESTWKKFAMYDIDAGEREMGASMVHAEVITTRPVDTPATELVISVNILPLRLHVDQDALDFITRFFTFRDESAPVHASPGDVPFIQRIVVNNIPVKLDFKPKRVDYAGLRSGKTTEFMNFMILEDARLVLRRVILYGVSGFDRLGEQLNDIWTADVKRHQLPGVLAGLAPVRSLVNAGSGFRDLIEIPIREYRKDGRIVRSLKKGATAFAKTTGTEVVKLGAKLAIGTQYALQGAEGLLAPSQAGEGGGSAAAVAAALGDDWDEDEYEEEVNRKISLYADQPLGIVQGVRGAYASLARDLSVARDAIIAVPTEVMDSQSAQGAAKAVLKKAPTIILRPAIGATKAIGQTLLGATNSLDPMNRRRVEAKYKKH</sequence>
<dbReference type="GO" id="GO:0061723">
    <property type="term" value="P:glycophagy"/>
    <property type="evidence" value="ECO:0007669"/>
    <property type="project" value="TreeGrafter"/>
</dbReference>
<evidence type="ECO:0000256" key="1">
    <source>
        <dbReference type="ARBA" id="ARBA00004406"/>
    </source>
</evidence>
<evidence type="ECO:0000256" key="12">
    <source>
        <dbReference type="ARBA" id="ARBA00024631"/>
    </source>
</evidence>
<dbReference type="OrthoDB" id="18982at2759"/>
<dbReference type="KEGG" id="mtm:MYCTH_2302779"/>
<keyword evidence="6" id="KW-0256">Endoplasmic reticulum</keyword>
<comment type="catalytic activity">
    <reaction evidence="11">
        <text>a 1,2-diacyl-sn-glycero-3-phosphoethanolamine(in) = a 1,2-diacyl-sn-glycero-3-phosphoethanolamine(out)</text>
        <dbReference type="Rhea" id="RHEA:38895"/>
        <dbReference type="ChEBI" id="CHEBI:64612"/>
    </reaction>
</comment>
<feature type="compositionally biased region" description="Low complexity" evidence="13">
    <location>
        <begin position="292"/>
        <end position="310"/>
    </location>
</feature>
<feature type="region of interest" description="Disordered" evidence="13">
    <location>
        <begin position="167"/>
        <end position="186"/>
    </location>
</feature>
<dbReference type="RefSeq" id="XP_003662293.1">
    <property type="nucleotide sequence ID" value="XM_003662245.1"/>
</dbReference>
<feature type="region of interest" description="Disordered" evidence="13">
    <location>
        <begin position="292"/>
        <end position="343"/>
    </location>
</feature>
<evidence type="ECO:0000256" key="11">
    <source>
        <dbReference type="ARBA" id="ARBA00024615"/>
    </source>
</evidence>
<evidence type="ECO:0000256" key="10">
    <source>
        <dbReference type="ARBA" id="ARBA00024479"/>
    </source>
</evidence>